<proteinExistence type="predicted"/>
<evidence type="ECO:0000313" key="2">
    <source>
        <dbReference type="Proteomes" id="UP000225972"/>
    </source>
</evidence>
<dbReference type="AlphaFoldDB" id="A0A238JJG0"/>
<dbReference type="Proteomes" id="UP000225972">
    <property type="component" value="Unassembled WGS sequence"/>
</dbReference>
<sequence length="35" mass="4127">MRLIILIYMLVVAYRRYRKKARTTEIAQLEATKGG</sequence>
<accession>A0A238JJG0</accession>
<name>A0A238JJG0_9RHOB</name>
<reference evidence="2" key="1">
    <citation type="submission" date="2017-05" db="EMBL/GenBank/DDBJ databases">
        <authorList>
            <person name="Rodrigo-Torres L."/>
            <person name="Arahal R. D."/>
            <person name="Lucena T."/>
        </authorList>
    </citation>
    <scope>NUCLEOTIDE SEQUENCE [LARGE SCALE GENOMIC DNA]</scope>
    <source>
        <strain evidence="2">CECT 8649</strain>
    </source>
</reference>
<protein>
    <submittedName>
        <fullName evidence="1">Uncharacterized protein</fullName>
    </submittedName>
</protein>
<gene>
    <name evidence="1" type="ORF">TRP8649_04759</name>
</gene>
<organism evidence="1 2">
    <name type="scientific">Pelagimonas phthalicica</name>
    <dbReference type="NCBI Taxonomy" id="1037362"/>
    <lineage>
        <taxon>Bacteria</taxon>
        <taxon>Pseudomonadati</taxon>
        <taxon>Pseudomonadota</taxon>
        <taxon>Alphaproteobacteria</taxon>
        <taxon>Rhodobacterales</taxon>
        <taxon>Roseobacteraceae</taxon>
        <taxon>Pelagimonas</taxon>
    </lineage>
</organism>
<keyword evidence="2" id="KW-1185">Reference proteome</keyword>
<evidence type="ECO:0000313" key="1">
    <source>
        <dbReference type="EMBL" id="SMX30615.1"/>
    </source>
</evidence>
<dbReference type="EMBL" id="FXXP01000009">
    <property type="protein sequence ID" value="SMX30615.1"/>
    <property type="molecule type" value="Genomic_DNA"/>
</dbReference>